<evidence type="ECO:0000256" key="11">
    <source>
        <dbReference type="ARBA" id="ARBA00023136"/>
    </source>
</evidence>
<keyword evidence="5 15" id="KW-0812">Transmembrane</keyword>
<comment type="subcellular location">
    <subcellularLocation>
        <location evidence="1">Cell membrane</location>
        <topology evidence="1">Multi-pass membrane protein</topology>
    </subcellularLocation>
</comment>
<organism evidence="17 18">
    <name type="scientific">Prevotella pectinovora</name>
    <dbReference type="NCBI Taxonomy" id="1602169"/>
    <lineage>
        <taxon>Bacteria</taxon>
        <taxon>Pseudomonadati</taxon>
        <taxon>Bacteroidota</taxon>
        <taxon>Bacteroidia</taxon>
        <taxon>Bacteroidales</taxon>
        <taxon>Prevotellaceae</taxon>
        <taxon>Prevotella</taxon>
    </lineage>
</organism>
<keyword evidence="6 13" id="KW-0547">Nucleotide-binding</keyword>
<keyword evidence="11 15" id="KW-0472">Membrane</keyword>
<comment type="similarity">
    <text evidence="2">Belongs to the FtsK/SpoIIIE/SftA family.</text>
</comment>
<gene>
    <name evidence="17" type="ORF">ST44_01635</name>
</gene>
<feature type="compositionally biased region" description="Low complexity" evidence="14">
    <location>
        <begin position="226"/>
        <end position="248"/>
    </location>
</feature>
<dbReference type="PANTHER" id="PTHR22683:SF41">
    <property type="entry name" value="DNA TRANSLOCASE FTSK"/>
    <property type="match status" value="1"/>
</dbReference>
<dbReference type="SUPFAM" id="SSF46785">
    <property type="entry name" value="Winged helix' DNA-binding domain"/>
    <property type="match status" value="1"/>
</dbReference>
<dbReference type="Proteomes" id="UP000032046">
    <property type="component" value="Unassembled WGS sequence"/>
</dbReference>
<evidence type="ECO:0000256" key="15">
    <source>
        <dbReference type="SAM" id="Phobius"/>
    </source>
</evidence>
<proteinExistence type="inferred from homology"/>
<evidence type="ECO:0000256" key="4">
    <source>
        <dbReference type="ARBA" id="ARBA00022618"/>
    </source>
</evidence>
<dbReference type="PROSITE" id="PS50901">
    <property type="entry name" value="FTSK"/>
    <property type="match status" value="1"/>
</dbReference>
<dbReference type="Pfam" id="PF17854">
    <property type="entry name" value="FtsK_alpha"/>
    <property type="match status" value="1"/>
</dbReference>
<evidence type="ECO:0000256" key="8">
    <source>
        <dbReference type="ARBA" id="ARBA00022840"/>
    </source>
</evidence>
<feature type="compositionally biased region" description="Polar residues" evidence="14">
    <location>
        <begin position="258"/>
        <end position="269"/>
    </location>
</feature>
<evidence type="ECO:0000256" key="6">
    <source>
        <dbReference type="ARBA" id="ARBA00022741"/>
    </source>
</evidence>
<evidence type="ECO:0000256" key="7">
    <source>
        <dbReference type="ARBA" id="ARBA00022829"/>
    </source>
</evidence>
<keyword evidence="12" id="KW-0131">Cell cycle</keyword>
<feature type="region of interest" description="Disordered" evidence="14">
    <location>
        <begin position="225"/>
        <end position="334"/>
    </location>
</feature>
<dbReference type="Gene3D" id="1.10.10.10">
    <property type="entry name" value="Winged helix-like DNA-binding domain superfamily/Winged helix DNA-binding domain"/>
    <property type="match status" value="1"/>
</dbReference>
<dbReference type="GO" id="GO:0005524">
    <property type="term" value="F:ATP binding"/>
    <property type="evidence" value="ECO:0007669"/>
    <property type="project" value="UniProtKB-UniRule"/>
</dbReference>
<dbReference type="InterPro" id="IPR027417">
    <property type="entry name" value="P-loop_NTPase"/>
</dbReference>
<feature type="transmembrane region" description="Helical" evidence="15">
    <location>
        <begin position="167"/>
        <end position="189"/>
    </location>
</feature>
<accession>A0A0D0HFG2</accession>
<evidence type="ECO:0000259" key="16">
    <source>
        <dbReference type="PROSITE" id="PS50901"/>
    </source>
</evidence>
<keyword evidence="9 15" id="KW-1133">Transmembrane helix</keyword>
<dbReference type="PANTHER" id="PTHR22683">
    <property type="entry name" value="SPORULATION PROTEIN RELATED"/>
    <property type="match status" value="1"/>
</dbReference>
<keyword evidence="7" id="KW-0159">Chromosome partition</keyword>
<evidence type="ECO:0000256" key="12">
    <source>
        <dbReference type="ARBA" id="ARBA00023306"/>
    </source>
</evidence>
<keyword evidence="4 17" id="KW-0132">Cell division</keyword>
<dbReference type="InterPro" id="IPR041027">
    <property type="entry name" value="FtsK_alpha"/>
</dbReference>
<evidence type="ECO:0000256" key="9">
    <source>
        <dbReference type="ARBA" id="ARBA00022989"/>
    </source>
</evidence>
<dbReference type="InterPro" id="IPR036388">
    <property type="entry name" value="WH-like_DNA-bd_sf"/>
</dbReference>
<dbReference type="Pfam" id="PF01580">
    <property type="entry name" value="FtsK_SpoIIIE"/>
    <property type="match status" value="1"/>
</dbReference>
<feature type="compositionally biased region" description="Polar residues" evidence="14">
    <location>
        <begin position="284"/>
        <end position="295"/>
    </location>
</feature>
<keyword evidence="18" id="KW-1185">Reference proteome</keyword>
<feature type="region of interest" description="Disordered" evidence="14">
    <location>
        <begin position="730"/>
        <end position="756"/>
    </location>
</feature>
<dbReference type="GO" id="GO:0003677">
    <property type="term" value="F:DNA binding"/>
    <property type="evidence" value="ECO:0007669"/>
    <property type="project" value="UniProtKB-KW"/>
</dbReference>
<feature type="compositionally biased region" description="Low complexity" evidence="14">
    <location>
        <begin position="732"/>
        <end position="743"/>
    </location>
</feature>
<dbReference type="InterPro" id="IPR018541">
    <property type="entry name" value="Ftsk_gamma"/>
</dbReference>
<keyword evidence="8 13" id="KW-0067">ATP-binding</keyword>
<keyword evidence="10" id="KW-0238">DNA-binding</keyword>
<dbReference type="SUPFAM" id="SSF52540">
    <property type="entry name" value="P-loop containing nucleoside triphosphate hydrolases"/>
    <property type="match status" value="1"/>
</dbReference>
<name>A0A0D0HFG2_9BACT</name>
<feature type="transmembrane region" description="Helical" evidence="15">
    <location>
        <begin position="94"/>
        <end position="113"/>
    </location>
</feature>
<dbReference type="Gene3D" id="3.30.980.40">
    <property type="match status" value="1"/>
</dbReference>
<evidence type="ECO:0000256" key="14">
    <source>
        <dbReference type="SAM" id="MobiDB-lite"/>
    </source>
</evidence>
<comment type="caution">
    <text evidence="17">The sequence shown here is derived from an EMBL/GenBank/DDBJ whole genome shotgun (WGS) entry which is preliminary data.</text>
</comment>
<sequence length="835" mass="91194">MAKKKKAQKQSFAEVMGVQMLQNDIFNFIFGIILFVCSVWLVVAFISYFATASIDQSLVMDMRPGDWFSKNSAFQNACGPLGALLSDFFICQCFGYSAFMIPVFLCIVGLKLVKAYNPNLIKTFLCFSVIMLWTSIFATKFLTPLIGGEVYNPGGGHGEYCCQWLENVVGLPGLIGILVLVAILFLTYLSSETVMVVRKILNPVSMIQNRVGFYVTNAKGEGGGNAASDMNDSAQSSAASATAGSEAADTGKYRETLKQTVDFSDSGSPVVNIVPNDDAEETETTPLNNPATTMPKSKETSDPSFTIRPAEGDSKSSTSRTVAPAGNPLDTPINPKEPWLNYKYPTLDLLKKYDDDDQPYIDMKEQTANKNRIVEVLSSFGVQIKTISATVGPTITLYEITPAEGVKISRIRNLEDDIALSLKAIGVRIIAPIPGKGTIGIEVPNAKMNIVSMESILNSEKFQKTSFELPIALGKTITNEVFMVDLAKIPHLLVAGATGQGKSVGLNAIITSLLYKKHPNELKLVLIDPKKVEFSVYSSIANHFMAMVPDDDEPIITDVKKVVRTLNSLCKLMDTRYDLLKMAGARNIKEYNRKYLNHQLRLTDGHEFMPYIVVVIDEFGDLIMQVGREVELPIARIAQLARAVGIHMVIATQRPTTSIITGNIKANFPGRMAFKVSQMIDSRTILDRPGANQLIGRGDMLFLSGNEPVRVQCAFVDTPEVERINQYISSQPGPVEPLELPEPASEEGAEVSGGGLDGHALDPLFEEAAHAIVITQQGSTSMIQRRFSIGYNRAGRLMDQLEKAGIVGAAQGSKPREVLLADENSLENLLVSLRG</sequence>
<protein>
    <submittedName>
        <fullName evidence="17">Cell division protein FtsK</fullName>
    </submittedName>
</protein>
<dbReference type="GO" id="GO:0051301">
    <property type="term" value="P:cell division"/>
    <property type="evidence" value="ECO:0007669"/>
    <property type="project" value="UniProtKB-KW"/>
</dbReference>
<dbReference type="AlphaFoldDB" id="A0A0D0HFG2"/>
<evidence type="ECO:0000313" key="18">
    <source>
        <dbReference type="Proteomes" id="UP000032046"/>
    </source>
</evidence>
<evidence type="ECO:0000313" key="17">
    <source>
        <dbReference type="EMBL" id="KIP64638.1"/>
    </source>
</evidence>
<feature type="domain" description="FtsK" evidence="16">
    <location>
        <begin position="478"/>
        <end position="683"/>
    </location>
</feature>
<evidence type="ECO:0000256" key="3">
    <source>
        <dbReference type="ARBA" id="ARBA00022475"/>
    </source>
</evidence>
<feature type="transmembrane region" description="Helical" evidence="15">
    <location>
        <begin position="25"/>
        <end position="50"/>
    </location>
</feature>
<dbReference type="Pfam" id="PF09397">
    <property type="entry name" value="FtsK_gamma"/>
    <property type="match status" value="1"/>
</dbReference>
<dbReference type="InterPro" id="IPR050206">
    <property type="entry name" value="FtsK/SpoIIIE/SftA"/>
</dbReference>
<reference evidence="17 18" key="1">
    <citation type="submission" date="2015-01" db="EMBL/GenBank/DDBJ databases">
        <title>Comparative genomics of non-oral Prevotella species.</title>
        <authorList>
            <person name="Accetto T."/>
            <person name="Nograsek B."/>
            <person name="Avgustin G."/>
        </authorList>
    </citation>
    <scope>NUCLEOTIDE SEQUENCE [LARGE SCALE GENOMIC DNA]</scope>
    <source>
        <strain evidence="17 18">P5-119</strain>
    </source>
</reference>
<dbReference type="InterPro" id="IPR036390">
    <property type="entry name" value="WH_DNA-bd_sf"/>
</dbReference>
<dbReference type="InterPro" id="IPR025199">
    <property type="entry name" value="FtsK_4TM"/>
</dbReference>
<dbReference type="EMBL" id="JXQK01000018">
    <property type="protein sequence ID" value="KIP64638.1"/>
    <property type="molecule type" value="Genomic_DNA"/>
</dbReference>
<evidence type="ECO:0000256" key="13">
    <source>
        <dbReference type="PROSITE-ProRule" id="PRU00289"/>
    </source>
</evidence>
<dbReference type="InterPro" id="IPR002543">
    <property type="entry name" value="FtsK_dom"/>
</dbReference>
<evidence type="ECO:0000256" key="2">
    <source>
        <dbReference type="ARBA" id="ARBA00006474"/>
    </source>
</evidence>
<evidence type="ECO:0000256" key="10">
    <source>
        <dbReference type="ARBA" id="ARBA00023125"/>
    </source>
</evidence>
<dbReference type="STRING" id="1602171.ST44_01635"/>
<dbReference type="GO" id="GO:0005886">
    <property type="term" value="C:plasma membrane"/>
    <property type="evidence" value="ECO:0007669"/>
    <property type="project" value="UniProtKB-SubCell"/>
</dbReference>
<evidence type="ECO:0000256" key="1">
    <source>
        <dbReference type="ARBA" id="ARBA00004651"/>
    </source>
</evidence>
<dbReference type="Pfam" id="PF13491">
    <property type="entry name" value="FtsK_4TM"/>
    <property type="match status" value="1"/>
</dbReference>
<dbReference type="GO" id="GO:0007059">
    <property type="term" value="P:chromosome segregation"/>
    <property type="evidence" value="ECO:0007669"/>
    <property type="project" value="UniProtKB-KW"/>
</dbReference>
<keyword evidence="3" id="KW-1003">Cell membrane</keyword>
<feature type="transmembrane region" description="Helical" evidence="15">
    <location>
        <begin position="125"/>
        <end position="147"/>
    </location>
</feature>
<evidence type="ECO:0000256" key="5">
    <source>
        <dbReference type="ARBA" id="ARBA00022692"/>
    </source>
</evidence>
<dbReference type="SMART" id="SM00843">
    <property type="entry name" value="Ftsk_gamma"/>
    <property type="match status" value="1"/>
</dbReference>
<dbReference type="Gene3D" id="3.40.50.300">
    <property type="entry name" value="P-loop containing nucleotide triphosphate hydrolases"/>
    <property type="match status" value="1"/>
</dbReference>
<dbReference type="RefSeq" id="WP_042517522.1">
    <property type="nucleotide sequence ID" value="NZ_JXQK01000018.1"/>
</dbReference>
<feature type="binding site" evidence="13">
    <location>
        <begin position="496"/>
        <end position="503"/>
    </location>
    <ligand>
        <name>ATP</name>
        <dbReference type="ChEBI" id="CHEBI:30616"/>
    </ligand>
</feature>